<dbReference type="OrthoDB" id="2013972at2759"/>
<dbReference type="CDD" id="cd02440">
    <property type="entry name" value="AdoMet_MTases"/>
    <property type="match status" value="1"/>
</dbReference>
<evidence type="ECO:0000313" key="2">
    <source>
        <dbReference type="EMBL" id="KAG7351767.1"/>
    </source>
</evidence>
<name>A0A9K3KXH4_9STRA</name>
<keyword evidence="2" id="KW-0808">Transferase</keyword>
<dbReference type="GO" id="GO:0008757">
    <property type="term" value="F:S-adenosylmethionine-dependent methyltransferase activity"/>
    <property type="evidence" value="ECO:0007669"/>
    <property type="project" value="InterPro"/>
</dbReference>
<dbReference type="PANTHER" id="PTHR43591">
    <property type="entry name" value="METHYLTRANSFERASE"/>
    <property type="match status" value="1"/>
</dbReference>
<dbReference type="InterPro" id="IPR013216">
    <property type="entry name" value="Methyltransf_11"/>
</dbReference>
<proteinExistence type="predicted"/>
<feature type="domain" description="Methyltransferase type 11" evidence="1">
    <location>
        <begin position="52"/>
        <end position="151"/>
    </location>
</feature>
<dbReference type="Pfam" id="PF08241">
    <property type="entry name" value="Methyltransf_11"/>
    <property type="match status" value="1"/>
</dbReference>
<protein>
    <submittedName>
        <fullName evidence="2">Type 11 methyltransferase</fullName>
    </submittedName>
</protein>
<dbReference type="EMBL" id="JAGRRH010000017">
    <property type="protein sequence ID" value="KAG7351767.1"/>
    <property type="molecule type" value="Genomic_DNA"/>
</dbReference>
<dbReference type="PANTHER" id="PTHR43591:SF24">
    <property type="entry name" value="2-METHOXY-6-POLYPRENYL-1,4-BENZOQUINOL METHYLASE, MITOCHONDRIAL"/>
    <property type="match status" value="1"/>
</dbReference>
<evidence type="ECO:0000313" key="3">
    <source>
        <dbReference type="Proteomes" id="UP000693970"/>
    </source>
</evidence>
<organism evidence="2 3">
    <name type="scientific">Nitzschia inconspicua</name>
    <dbReference type="NCBI Taxonomy" id="303405"/>
    <lineage>
        <taxon>Eukaryota</taxon>
        <taxon>Sar</taxon>
        <taxon>Stramenopiles</taxon>
        <taxon>Ochrophyta</taxon>
        <taxon>Bacillariophyta</taxon>
        <taxon>Bacillariophyceae</taxon>
        <taxon>Bacillariophycidae</taxon>
        <taxon>Bacillariales</taxon>
        <taxon>Bacillariaceae</taxon>
        <taxon>Nitzschia</taxon>
    </lineage>
</organism>
<dbReference type="Proteomes" id="UP000693970">
    <property type="component" value="Unassembled WGS sequence"/>
</dbReference>
<dbReference type="AlphaFoldDB" id="A0A9K3KXH4"/>
<dbReference type="GO" id="GO:0032259">
    <property type="term" value="P:methylation"/>
    <property type="evidence" value="ECO:0007669"/>
    <property type="project" value="UniProtKB-KW"/>
</dbReference>
<comment type="caution">
    <text evidence="2">The sequence shown here is derived from an EMBL/GenBank/DDBJ whole genome shotgun (WGS) entry which is preliminary data.</text>
</comment>
<reference evidence="2" key="2">
    <citation type="submission" date="2021-04" db="EMBL/GenBank/DDBJ databases">
        <authorList>
            <person name="Podell S."/>
        </authorList>
    </citation>
    <scope>NUCLEOTIDE SEQUENCE</scope>
    <source>
        <strain evidence="2">Hildebrandi</strain>
    </source>
</reference>
<evidence type="ECO:0000259" key="1">
    <source>
        <dbReference type="Pfam" id="PF08241"/>
    </source>
</evidence>
<keyword evidence="2" id="KW-0489">Methyltransferase</keyword>
<accession>A0A9K3KXH4</accession>
<sequence>MASSATAETNKADQWSDQAELYSNQAARLTELHGADLVSILKDDILQAKTILDVGCGTGAFAKAYMQQFPKGVPGQTLILTDLSEGMLEKAKETINPGSDFQTKLVFQVEDGTTLAGIADHSIDVVVSLFGVFLIPDTTSTLNAIGRVLKKEPSNIFANASWMFDVSEYFASRGFGVSLQDVFKLPNEIIDPNQVSAAIFLNWSTQTNIQELLADRVGQGKLRCYPAIHNTVWEFENLWTMLSKNPMSAIPNASEEDVAKAKKALEEFVTHNGALSLDEPMMLSTASILTVARGFRNV</sequence>
<keyword evidence="3" id="KW-1185">Reference proteome</keyword>
<reference evidence="2" key="1">
    <citation type="journal article" date="2021" name="Sci. Rep.">
        <title>Diploid genomic architecture of Nitzschia inconspicua, an elite biomass production diatom.</title>
        <authorList>
            <person name="Oliver A."/>
            <person name="Podell S."/>
            <person name="Pinowska A."/>
            <person name="Traller J.C."/>
            <person name="Smith S.R."/>
            <person name="McClure R."/>
            <person name="Beliaev A."/>
            <person name="Bohutskyi P."/>
            <person name="Hill E.A."/>
            <person name="Rabines A."/>
            <person name="Zheng H."/>
            <person name="Allen L.Z."/>
            <person name="Kuo A."/>
            <person name="Grigoriev I.V."/>
            <person name="Allen A.E."/>
            <person name="Hazlebeck D."/>
            <person name="Allen E.E."/>
        </authorList>
    </citation>
    <scope>NUCLEOTIDE SEQUENCE</scope>
    <source>
        <strain evidence="2">Hildebrandi</strain>
    </source>
</reference>
<gene>
    <name evidence="2" type="ORF">IV203_007815</name>
</gene>